<dbReference type="EMBL" id="KL142410">
    <property type="protein sequence ID" value="KDR68129.1"/>
    <property type="molecule type" value="Genomic_DNA"/>
</dbReference>
<feature type="compositionally biased region" description="Basic residues" evidence="1">
    <location>
        <begin position="47"/>
        <end position="56"/>
    </location>
</feature>
<evidence type="ECO:0000313" key="2">
    <source>
        <dbReference type="EMBL" id="KDR68129.1"/>
    </source>
</evidence>
<proteinExistence type="predicted"/>
<dbReference type="HOGENOM" id="CLU_1749792_0_0_1"/>
<evidence type="ECO:0000313" key="3">
    <source>
        <dbReference type="Proteomes" id="UP000027222"/>
    </source>
</evidence>
<keyword evidence="3" id="KW-1185">Reference proteome</keyword>
<feature type="compositionally biased region" description="Basic and acidic residues" evidence="1">
    <location>
        <begin position="73"/>
        <end position="92"/>
    </location>
</feature>
<feature type="region of interest" description="Disordered" evidence="1">
    <location>
        <begin position="33"/>
        <end position="118"/>
    </location>
</feature>
<sequence>MADNIVASDDVGTDQDKHEVEFAVGWWLKKKGRMKHLQKKNREEKKNIKKKGRKCKKEFEIIETHNLHTPRNGNKEEKERRKEQKNIEKAKDLSLQPPAAPQTRTPIQPAEVVQDATPIVRDTCEKGNVDEYTRAHQALWSNSANSDHP</sequence>
<organism evidence="2 3">
    <name type="scientific">Galerina marginata (strain CBS 339.88)</name>
    <dbReference type="NCBI Taxonomy" id="685588"/>
    <lineage>
        <taxon>Eukaryota</taxon>
        <taxon>Fungi</taxon>
        <taxon>Dikarya</taxon>
        <taxon>Basidiomycota</taxon>
        <taxon>Agaricomycotina</taxon>
        <taxon>Agaricomycetes</taxon>
        <taxon>Agaricomycetidae</taxon>
        <taxon>Agaricales</taxon>
        <taxon>Agaricineae</taxon>
        <taxon>Strophariaceae</taxon>
        <taxon>Galerina</taxon>
    </lineage>
</organism>
<dbReference type="AlphaFoldDB" id="A0A067SK85"/>
<name>A0A067SK85_GALM3</name>
<accession>A0A067SK85</accession>
<evidence type="ECO:0000256" key="1">
    <source>
        <dbReference type="SAM" id="MobiDB-lite"/>
    </source>
</evidence>
<reference evidence="3" key="1">
    <citation type="journal article" date="2014" name="Proc. Natl. Acad. Sci. U.S.A.">
        <title>Extensive sampling of basidiomycete genomes demonstrates inadequacy of the white-rot/brown-rot paradigm for wood decay fungi.</title>
        <authorList>
            <person name="Riley R."/>
            <person name="Salamov A.A."/>
            <person name="Brown D.W."/>
            <person name="Nagy L.G."/>
            <person name="Floudas D."/>
            <person name="Held B.W."/>
            <person name="Levasseur A."/>
            <person name="Lombard V."/>
            <person name="Morin E."/>
            <person name="Otillar R."/>
            <person name="Lindquist E.A."/>
            <person name="Sun H."/>
            <person name="LaButti K.M."/>
            <person name="Schmutz J."/>
            <person name="Jabbour D."/>
            <person name="Luo H."/>
            <person name="Baker S.E."/>
            <person name="Pisabarro A.G."/>
            <person name="Walton J.D."/>
            <person name="Blanchette R.A."/>
            <person name="Henrissat B."/>
            <person name="Martin F."/>
            <person name="Cullen D."/>
            <person name="Hibbett D.S."/>
            <person name="Grigoriev I.V."/>
        </authorList>
    </citation>
    <scope>NUCLEOTIDE SEQUENCE [LARGE SCALE GENOMIC DNA]</scope>
    <source>
        <strain evidence="3">CBS 339.88</strain>
    </source>
</reference>
<feature type="compositionally biased region" description="Basic and acidic residues" evidence="1">
    <location>
        <begin position="57"/>
        <end position="66"/>
    </location>
</feature>
<protein>
    <submittedName>
        <fullName evidence="2">Uncharacterized protein</fullName>
    </submittedName>
</protein>
<gene>
    <name evidence="2" type="ORF">GALMADRAFT_283220</name>
</gene>
<dbReference type="Proteomes" id="UP000027222">
    <property type="component" value="Unassembled WGS sequence"/>
</dbReference>